<evidence type="ECO:0000259" key="1">
    <source>
        <dbReference type="PROSITE" id="PS50011"/>
    </source>
</evidence>
<dbReference type="GO" id="GO:0005524">
    <property type="term" value="F:ATP binding"/>
    <property type="evidence" value="ECO:0007669"/>
    <property type="project" value="InterPro"/>
</dbReference>
<accession>A0A6A6RD61</accession>
<dbReference type="AlphaFoldDB" id="A0A6A6RD61"/>
<dbReference type="OrthoDB" id="3673723at2759"/>
<dbReference type="PROSITE" id="PS50011">
    <property type="entry name" value="PROTEIN_KINASE_DOM"/>
    <property type="match status" value="1"/>
</dbReference>
<dbReference type="InterPro" id="IPR008271">
    <property type="entry name" value="Ser/Thr_kinase_AS"/>
</dbReference>
<dbReference type="GO" id="GO:0004672">
    <property type="term" value="F:protein kinase activity"/>
    <property type="evidence" value="ECO:0007669"/>
    <property type="project" value="InterPro"/>
</dbReference>
<dbReference type="InterPro" id="IPR011009">
    <property type="entry name" value="Kinase-like_dom_sf"/>
</dbReference>
<proteinExistence type="predicted"/>
<dbReference type="Gene3D" id="1.10.510.10">
    <property type="entry name" value="Transferase(Phosphotransferase) domain 1"/>
    <property type="match status" value="1"/>
</dbReference>
<protein>
    <recommendedName>
        <fullName evidence="1">Protein kinase domain-containing protein</fullName>
    </recommendedName>
</protein>
<evidence type="ECO:0000313" key="2">
    <source>
        <dbReference type="EMBL" id="KAF2502404.1"/>
    </source>
</evidence>
<organism evidence="2 3">
    <name type="scientific">Lophium mytilinum</name>
    <dbReference type="NCBI Taxonomy" id="390894"/>
    <lineage>
        <taxon>Eukaryota</taxon>
        <taxon>Fungi</taxon>
        <taxon>Dikarya</taxon>
        <taxon>Ascomycota</taxon>
        <taxon>Pezizomycotina</taxon>
        <taxon>Dothideomycetes</taxon>
        <taxon>Pleosporomycetidae</taxon>
        <taxon>Mytilinidiales</taxon>
        <taxon>Mytilinidiaceae</taxon>
        <taxon>Lophium</taxon>
    </lineage>
</organism>
<name>A0A6A6RD61_9PEZI</name>
<dbReference type="InterPro" id="IPR000719">
    <property type="entry name" value="Prot_kinase_dom"/>
</dbReference>
<dbReference type="Proteomes" id="UP000799750">
    <property type="component" value="Unassembled WGS sequence"/>
</dbReference>
<reference evidence="2" key="1">
    <citation type="journal article" date="2020" name="Stud. Mycol.">
        <title>101 Dothideomycetes genomes: a test case for predicting lifestyles and emergence of pathogens.</title>
        <authorList>
            <person name="Haridas S."/>
            <person name="Albert R."/>
            <person name="Binder M."/>
            <person name="Bloem J."/>
            <person name="Labutti K."/>
            <person name="Salamov A."/>
            <person name="Andreopoulos B."/>
            <person name="Baker S."/>
            <person name="Barry K."/>
            <person name="Bills G."/>
            <person name="Bluhm B."/>
            <person name="Cannon C."/>
            <person name="Castanera R."/>
            <person name="Culley D."/>
            <person name="Daum C."/>
            <person name="Ezra D."/>
            <person name="Gonzalez J."/>
            <person name="Henrissat B."/>
            <person name="Kuo A."/>
            <person name="Liang C."/>
            <person name="Lipzen A."/>
            <person name="Lutzoni F."/>
            <person name="Magnuson J."/>
            <person name="Mondo S."/>
            <person name="Nolan M."/>
            <person name="Ohm R."/>
            <person name="Pangilinan J."/>
            <person name="Park H.-J."/>
            <person name="Ramirez L."/>
            <person name="Alfaro M."/>
            <person name="Sun H."/>
            <person name="Tritt A."/>
            <person name="Yoshinaga Y."/>
            <person name="Zwiers L.-H."/>
            <person name="Turgeon B."/>
            <person name="Goodwin S."/>
            <person name="Spatafora J."/>
            <person name="Crous P."/>
            <person name="Grigoriev I."/>
        </authorList>
    </citation>
    <scope>NUCLEOTIDE SEQUENCE</scope>
    <source>
        <strain evidence="2">CBS 269.34</strain>
    </source>
</reference>
<dbReference type="SUPFAM" id="SSF56112">
    <property type="entry name" value="Protein kinase-like (PK-like)"/>
    <property type="match status" value="1"/>
</dbReference>
<feature type="domain" description="Protein kinase" evidence="1">
    <location>
        <begin position="1"/>
        <end position="241"/>
    </location>
</feature>
<dbReference type="PROSITE" id="PS00108">
    <property type="entry name" value="PROTEIN_KINASE_ST"/>
    <property type="match status" value="1"/>
</dbReference>
<gene>
    <name evidence="2" type="ORF">BU16DRAFT_7398</name>
</gene>
<keyword evidence="3" id="KW-1185">Reference proteome</keyword>
<evidence type="ECO:0000313" key="3">
    <source>
        <dbReference type="Proteomes" id="UP000799750"/>
    </source>
</evidence>
<dbReference type="EMBL" id="MU004181">
    <property type="protein sequence ID" value="KAF2502404.1"/>
    <property type="molecule type" value="Genomic_DNA"/>
</dbReference>
<sequence>MNILERMAVKECYYWSSLAWRDPREWRDKLPREIAYMNRLKATGCTEHIINHKGHRLIMHQQRLRIYLDFCDYGSLLSVLRRFPLENGKANQSKEKEGKSLATWKKKVTVEKELPEAWIWHCFYAMVDACLVMRDGTRGAKQGDWREIIHCDFKPENVLITPPRAEEGTTKTGKEKVKAVQEGSEMPLVQRPNWPKVAVTDFGCAFDDGPDNPREYIEDGTFHMRPPVSTTDWHWLDLVAK</sequence>